<protein>
    <recommendedName>
        <fullName evidence="2">Chromo domain-containing protein</fullName>
    </recommendedName>
</protein>
<name>A0A6A4GVP2_9AGAR</name>
<organism evidence="3 4">
    <name type="scientific">Gymnopus androsaceus JB14</name>
    <dbReference type="NCBI Taxonomy" id="1447944"/>
    <lineage>
        <taxon>Eukaryota</taxon>
        <taxon>Fungi</taxon>
        <taxon>Dikarya</taxon>
        <taxon>Basidiomycota</taxon>
        <taxon>Agaricomycotina</taxon>
        <taxon>Agaricomycetes</taxon>
        <taxon>Agaricomycetidae</taxon>
        <taxon>Agaricales</taxon>
        <taxon>Marasmiineae</taxon>
        <taxon>Omphalotaceae</taxon>
        <taxon>Gymnopus</taxon>
    </lineage>
</organism>
<dbReference type="Gene3D" id="2.40.50.40">
    <property type="match status" value="1"/>
</dbReference>
<reference evidence="3" key="1">
    <citation type="journal article" date="2019" name="Environ. Microbiol.">
        <title>Fungal ecological strategies reflected in gene transcription - a case study of two litter decomposers.</title>
        <authorList>
            <person name="Barbi F."/>
            <person name="Kohler A."/>
            <person name="Barry K."/>
            <person name="Baskaran P."/>
            <person name="Daum C."/>
            <person name="Fauchery L."/>
            <person name="Ihrmark K."/>
            <person name="Kuo A."/>
            <person name="LaButti K."/>
            <person name="Lipzen A."/>
            <person name="Morin E."/>
            <person name="Grigoriev I.V."/>
            <person name="Henrissat B."/>
            <person name="Lindahl B."/>
            <person name="Martin F."/>
        </authorList>
    </citation>
    <scope>NUCLEOTIDE SEQUENCE</scope>
    <source>
        <strain evidence="3">JB14</strain>
    </source>
</reference>
<dbReference type="Proteomes" id="UP000799118">
    <property type="component" value="Unassembled WGS sequence"/>
</dbReference>
<feature type="compositionally biased region" description="Polar residues" evidence="1">
    <location>
        <begin position="698"/>
        <end position="707"/>
    </location>
</feature>
<feature type="compositionally biased region" description="Basic and acidic residues" evidence="1">
    <location>
        <begin position="1077"/>
        <end position="1091"/>
    </location>
</feature>
<dbReference type="InterPro" id="IPR023780">
    <property type="entry name" value="Chromo_domain"/>
</dbReference>
<dbReference type="CDD" id="cd00024">
    <property type="entry name" value="CD_CSD"/>
    <property type="match status" value="1"/>
</dbReference>
<proteinExistence type="predicted"/>
<feature type="region of interest" description="Disordered" evidence="1">
    <location>
        <begin position="698"/>
        <end position="726"/>
    </location>
</feature>
<dbReference type="PROSITE" id="PS50013">
    <property type="entry name" value="CHROMO_2"/>
    <property type="match status" value="1"/>
</dbReference>
<feature type="region of interest" description="Disordered" evidence="1">
    <location>
        <begin position="1062"/>
        <end position="1091"/>
    </location>
</feature>
<feature type="domain" description="Chromo" evidence="2">
    <location>
        <begin position="745"/>
        <end position="797"/>
    </location>
</feature>
<dbReference type="GO" id="GO:0006338">
    <property type="term" value="P:chromatin remodeling"/>
    <property type="evidence" value="ECO:0007669"/>
    <property type="project" value="UniProtKB-ARBA"/>
</dbReference>
<sequence length="1540" mass="173336">MESPMDVDMGLGNGMVDYTMDDANAQVSNGSVSVMNPYGFVDIESIEAVQPNDGQFLHDSPLISMCTSHFPNVLSPLPSYTPPPGCTFPQSPKWFKVPDPSYAVGFCYKASISSLPEKIQQERDAQMNITVPPGIDPVWDVENNCYTYPKVRGCVTPPASCPLRLDVDKDAGSVTFATYHTPASLKELYPAIWLEMLPLANELYHLVFGVCATSPNKVDVIPIYAYERLKKNNRSSDSGTRVVVMAGRDNSYNGSYSLASTVEKIGSGVIKPVSQLAEDDFQSQLLKIIRILKRFYQLIVPLSISVLEWELTKFQLEDNNVFTAGGLDIGPVAIQMNVSDTWIEGGENLAAGEGNLAKEIGHGQGSIHGDSKDAITLFTLLSILLRLPEGAVGGSLLLACYGVHLPFEDAWLLNIVFDARNLHGARNVCIHPEILKLQGQALMLNAQNYQSDSEYQGMERLWHVAGRTKCVAFVQYFPHAAIYRTGNYSLAPSVDFGNTGTLTRAEAKVRTFAGSGEIILGPALDVKSRMAREAAYAFLNTLTQCGLRTNFTAKDILSQIQFRDTHTNCWMNVELPELNALDPEDAPKVQKLRSYLAYYYHLRKSLLLNIDNVEFFSHQAKLLEKLKDDSQYKPTKPSNFCQGISLRPEHSSKGKSVRIILPSGNGHSLVAGSSQQLCSSDTARTSESGVMPAMNIDSLSPNINSADSGEISGKKSKKRKKPEELEERGAVGVPLYIGNHTYRDYEVEGIVDHEFTKRSYLFLLKFKGWPVAPDVDWYNESDLVQCQEMLCAYLEHHRLTLLMSDFPESNFTLLENLFKQDNLDLQYSKLKENCRSLPKGCQTFNVQNNFQKLISTYMSVNKRQFTLTNLIRLEPLQNSSLSLDSLQDQSRTIGWLFERVSTAFEVLPQLKQSTYMLQIWEASVQWQHCRVILIIHDFITRALPELLELLFQTHRLNPTFLLKNYSAYGVLVNNIMQFLVDYAAQYSRKQGPRSTSYFTAPSNLFGIVNNVELLDLKFQLKNKRIESGKIYSVGKEIFLDVIISQLVMPKLQGIDSAALTSERKKNRKKKGPKKKQEHKEESEEEREERRKEKQEELLDEYLLIWIRSYMGHSIHYGNPGIQRRALLKPFVRTRINVWGIFVPLTVKNLAHDFGLEVHRSVMEYICGKSLSNAAYEGTVITNHFSPSQRRIDDPRMLLLSDIVQTGKESISFGILGLIVREAVREYTGEDYALQSLHWYLEGKDSTDGTVHVDGDRDQWDPIREANIGALLLQTHLPCSKLTGKIGLANLLCWHGTGQGNMTLAFLDHITKSPSQRFFSPSLERLMQLFTRAQHINDSIIAHHPEVDMAIGQEALPFSIAGFMRLSNCRIYGTASNLLKLLPTSKTSNSWMRTIPSKSSFGAHLKEKFEPYWAPSIEAAWRAFLGDFFDQDPRTYTGKRHTWTEGIDFIDALKIPGFRKSLTAMQLANALMKWPTGFGIIQVLVEKRIPAMGAWALDAEQKDQWFTGTSEFAFPLTTPKGFVQQILDRIQNTANTMDTSD</sequence>
<evidence type="ECO:0000313" key="3">
    <source>
        <dbReference type="EMBL" id="KAE9389919.1"/>
    </source>
</evidence>
<evidence type="ECO:0000259" key="2">
    <source>
        <dbReference type="PROSITE" id="PS50013"/>
    </source>
</evidence>
<dbReference type="OrthoDB" id="3064439at2759"/>
<feature type="compositionally biased region" description="Basic residues" evidence="1">
    <location>
        <begin position="1064"/>
        <end position="1076"/>
    </location>
</feature>
<dbReference type="InterPro" id="IPR016197">
    <property type="entry name" value="Chromo-like_dom_sf"/>
</dbReference>
<gene>
    <name evidence="3" type="ORF">BT96DRAFT_980529</name>
</gene>
<keyword evidence="4" id="KW-1185">Reference proteome</keyword>
<dbReference type="InterPro" id="IPR000953">
    <property type="entry name" value="Chromo/chromo_shadow_dom"/>
</dbReference>
<dbReference type="SUPFAM" id="SSF54160">
    <property type="entry name" value="Chromo domain-like"/>
    <property type="match status" value="1"/>
</dbReference>
<dbReference type="Pfam" id="PF00385">
    <property type="entry name" value="Chromo"/>
    <property type="match status" value="1"/>
</dbReference>
<accession>A0A6A4GVP2</accession>
<evidence type="ECO:0000256" key="1">
    <source>
        <dbReference type="SAM" id="MobiDB-lite"/>
    </source>
</evidence>
<dbReference type="EMBL" id="ML769677">
    <property type="protein sequence ID" value="KAE9389919.1"/>
    <property type="molecule type" value="Genomic_DNA"/>
</dbReference>
<evidence type="ECO:0000313" key="4">
    <source>
        <dbReference type="Proteomes" id="UP000799118"/>
    </source>
</evidence>